<sequence>MKRHQIELLREEDTQWSWNLECQATFNSLKQVMGEGPSLGVVDATKPPEVEVEQFNCRSAQTDSLIKRSPFEIKDSGHFVLPTINDDRYVGNNPQVHRVEDDGNRWLTSLECA</sequence>
<evidence type="ECO:0000313" key="4">
    <source>
        <dbReference type="Proteomes" id="UP000321947"/>
    </source>
</evidence>
<dbReference type="Proteomes" id="UP000321947">
    <property type="component" value="Unassembled WGS sequence"/>
</dbReference>
<protein>
    <submittedName>
        <fullName evidence="1">Uncharacterized protein</fullName>
    </submittedName>
</protein>
<dbReference type="Proteomes" id="UP000321393">
    <property type="component" value="Unassembled WGS sequence"/>
</dbReference>
<proteinExistence type="predicted"/>
<name>A0A5A7TF31_CUCMM</name>
<dbReference type="EMBL" id="SSTD01007940">
    <property type="protein sequence ID" value="TYK17980.1"/>
    <property type="molecule type" value="Genomic_DNA"/>
</dbReference>
<comment type="caution">
    <text evidence="1">The sequence shown here is derived from an EMBL/GenBank/DDBJ whole genome shotgun (WGS) entry which is preliminary data.</text>
</comment>
<accession>A0A5A7TF31</accession>
<organism evidence="1 3">
    <name type="scientific">Cucumis melo var. makuwa</name>
    <name type="common">Oriental melon</name>
    <dbReference type="NCBI Taxonomy" id="1194695"/>
    <lineage>
        <taxon>Eukaryota</taxon>
        <taxon>Viridiplantae</taxon>
        <taxon>Streptophyta</taxon>
        <taxon>Embryophyta</taxon>
        <taxon>Tracheophyta</taxon>
        <taxon>Spermatophyta</taxon>
        <taxon>Magnoliopsida</taxon>
        <taxon>eudicotyledons</taxon>
        <taxon>Gunneridae</taxon>
        <taxon>Pentapetalae</taxon>
        <taxon>rosids</taxon>
        <taxon>fabids</taxon>
        <taxon>Cucurbitales</taxon>
        <taxon>Cucurbitaceae</taxon>
        <taxon>Benincaseae</taxon>
        <taxon>Cucumis</taxon>
    </lineage>
</organism>
<evidence type="ECO:0000313" key="3">
    <source>
        <dbReference type="Proteomes" id="UP000321393"/>
    </source>
</evidence>
<dbReference type="EMBL" id="SSTE01016227">
    <property type="protein sequence ID" value="KAA0042044.1"/>
    <property type="molecule type" value="Genomic_DNA"/>
</dbReference>
<evidence type="ECO:0000313" key="2">
    <source>
        <dbReference type="EMBL" id="TYK17980.1"/>
    </source>
</evidence>
<gene>
    <name evidence="2" type="ORF">E5676_scaffold306G002860</name>
    <name evidence="1" type="ORF">E6C27_scaffold67G004980</name>
</gene>
<reference evidence="3 4" key="1">
    <citation type="submission" date="2019-08" db="EMBL/GenBank/DDBJ databases">
        <title>Draft genome sequences of two oriental melons (Cucumis melo L. var makuwa).</title>
        <authorList>
            <person name="Kwon S.-Y."/>
        </authorList>
    </citation>
    <scope>NUCLEOTIDE SEQUENCE [LARGE SCALE GENOMIC DNA]</scope>
    <source>
        <strain evidence="4">cv. Chang Bougi</strain>
        <strain evidence="3">cv. SW 3</strain>
        <tissue evidence="1">Leaf</tissue>
    </source>
</reference>
<evidence type="ECO:0000313" key="1">
    <source>
        <dbReference type="EMBL" id="KAA0042044.1"/>
    </source>
</evidence>
<dbReference type="AlphaFoldDB" id="A0A5A7TF31"/>